<comment type="caution">
    <text evidence="2">The sequence shown here is derived from an EMBL/GenBank/DDBJ whole genome shotgun (WGS) entry which is preliminary data.</text>
</comment>
<name>A0A1F8DHK1_9BACT</name>
<reference evidence="2 3" key="1">
    <citation type="journal article" date="2016" name="Nat. Commun.">
        <title>Thousands of microbial genomes shed light on interconnected biogeochemical processes in an aquifer system.</title>
        <authorList>
            <person name="Anantharaman K."/>
            <person name="Brown C.T."/>
            <person name="Hug L.A."/>
            <person name="Sharon I."/>
            <person name="Castelle C.J."/>
            <person name="Probst A.J."/>
            <person name="Thomas B.C."/>
            <person name="Singh A."/>
            <person name="Wilkins M.J."/>
            <person name="Karaoz U."/>
            <person name="Brodie E.L."/>
            <person name="Williams K.H."/>
            <person name="Hubbard S.S."/>
            <person name="Banfield J.F."/>
        </authorList>
    </citation>
    <scope>NUCLEOTIDE SEQUENCE [LARGE SCALE GENOMIC DNA]</scope>
</reference>
<dbReference type="Proteomes" id="UP000177596">
    <property type="component" value="Unassembled WGS sequence"/>
</dbReference>
<dbReference type="AlphaFoldDB" id="A0A1F8DHK1"/>
<organism evidence="2 3">
    <name type="scientific">Candidatus Woesebacteria bacterium RIFOXYD1_FULL_43_18</name>
    <dbReference type="NCBI Taxonomy" id="1802551"/>
    <lineage>
        <taxon>Bacteria</taxon>
        <taxon>Candidatus Woeseibacteriota</taxon>
    </lineage>
</organism>
<feature type="compositionally biased region" description="Basic and acidic residues" evidence="1">
    <location>
        <begin position="57"/>
        <end position="67"/>
    </location>
</feature>
<protein>
    <submittedName>
        <fullName evidence="2">Uncharacterized protein</fullName>
    </submittedName>
</protein>
<evidence type="ECO:0000313" key="3">
    <source>
        <dbReference type="Proteomes" id="UP000177596"/>
    </source>
</evidence>
<accession>A0A1F8DHK1</accession>
<evidence type="ECO:0000313" key="2">
    <source>
        <dbReference type="EMBL" id="OGM87902.1"/>
    </source>
</evidence>
<sequence length="756" mass="86925">MPDNMSPENPNFQIGGVTRLVANEISGQVASGFFQPESKTNTPDIRMQLTGEEEDENAKKDKDEQEYRKRHQYREGQTQLEIISSSTERHQLIDAERTFMNGFEDMSLHPDGSVSEYRLEDAIAVVGNRKADMSYSKQDLLDLGYLKQLQNPQTGKVEERLTFPGFGYTMRIENIEQHKKILTPDGTVHHIEIEEMPIQVYVPGTDEQREALRNDLYQVQSEMTAREDLVKKLRWVWNQTENLEGLVQFYFMGSLTQESMNSLCNAEGRTIPSEQNNGERIGALTRTEGGAEYRKGHEFGDATSVALQCFEIAALSEKPAELEILLKRPGIKFLFKVSDQEVDDLFLEPGQRGGRQLNPTLVKWIGEPWNWDRTIKSLKENVKNENKKGLRGLLTKHGNTLVESSWNDVEDIFEQVERFLGGGNDRKVVRRNSLAQKDARDARYIAWAELRVTAMASDLGGQLYHYPADKYLDRPEGNYVAHEMGGMTSCDRVKVIYPNIFRNIYRYIKTERRSYGPDGSIGKYPDRFTVPYFKSWVGQTERGKRTFQEMRWGYRAGQEVDLLTGKLVNLPEEKAYRLGELPWRSLGPKAYNAAALGPFIAGREKVGIFQNVMRTDFQIHELKDKAFFEKLAQFTGICFNLQTIRDGKLRGVYDGVKPVAPGEKSHDDKVDETVKPGLVRNYKKKFFTAFWDGIRSLPQYREWRAERPDVVDSFNAKYTLWPIERIKYRLGRIGVFTPEEAKNLPSEPLNNKDTNY</sequence>
<evidence type="ECO:0000256" key="1">
    <source>
        <dbReference type="SAM" id="MobiDB-lite"/>
    </source>
</evidence>
<gene>
    <name evidence="2" type="ORF">A2573_01720</name>
</gene>
<dbReference type="EMBL" id="MGIL01000020">
    <property type="protein sequence ID" value="OGM87902.1"/>
    <property type="molecule type" value="Genomic_DNA"/>
</dbReference>
<proteinExistence type="predicted"/>
<feature type="region of interest" description="Disordered" evidence="1">
    <location>
        <begin position="30"/>
        <end position="78"/>
    </location>
</feature>